<dbReference type="GO" id="GO:0005737">
    <property type="term" value="C:cytoplasm"/>
    <property type="evidence" value="ECO:0007669"/>
    <property type="project" value="TreeGrafter"/>
</dbReference>
<evidence type="ECO:0000256" key="3">
    <source>
        <dbReference type="SAM" id="Coils"/>
    </source>
</evidence>
<dbReference type="PANTHER" id="PTHR21431">
    <property type="entry name" value="PREFOLDIN SUBUNIT 6"/>
    <property type="match status" value="1"/>
</dbReference>
<sequence>MAERAQLQSLSDSYQSLQTQLSDLISARQKLESQQQENKGVQNEFANLDDDAAIYKLVGPVLLKQDTAEAKSTVEGRLEFIGGEIKRFEENIKAMQEKSESTKMEIMQIQSQMQQQQQPEAASAA</sequence>
<dbReference type="InterPro" id="IPR009053">
    <property type="entry name" value="Prefoldin"/>
</dbReference>
<dbReference type="GO" id="GO:0006457">
    <property type="term" value="P:protein folding"/>
    <property type="evidence" value="ECO:0007669"/>
    <property type="project" value="InterPro"/>
</dbReference>
<evidence type="ECO:0000256" key="2">
    <source>
        <dbReference type="ARBA" id="ARBA00023186"/>
    </source>
</evidence>
<dbReference type="GO" id="GO:0016272">
    <property type="term" value="C:prefoldin complex"/>
    <property type="evidence" value="ECO:0007669"/>
    <property type="project" value="InterPro"/>
</dbReference>
<dbReference type="InterPro" id="IPR002777">
    <property type="entry name" value="PFD_beta-like"/>
</dbReference>
<dbReference type="FunFam" id="1.10.287.370:FF:000003">
    <property type="entry name" value="Prefoldin subunit 6"/>
    <property type="match status" value="1"/>
</dbReference>
<keyword evidence="3" id="KW-0175">Coiled coil</keyword>
<dbReference type="PANTHER" id="PTHR21431:SF0">
    <property type="entry name" value="PREFOLDIN SUBUNIT 6"/>
    <property type="match status" value="1"/>
</dbReference>
<evidence type="ECO:0000313" key="5">
    <source>
        <dbReference type="EMBL" id="USW59482.1"/>
    </source>
</evidence>
<accession>A0A9Q9B0J8</accession>
<feature type="region of interest" description="Disordered" evidence="4">
    <location>
        <begin position="99"/>
        <end position="125"/>
    </location>
</feature>
<feature type="compositionally biased region" description="Low complexity" evidence="4">
    <location>
        <begin position="105"/>
        <end position="125"/>
    </location>
</feature>
<dbReference type="CDD" id="cd23161">
    <property type="entry name" value="Prefoldin_6"/>
    <property type="match status" value="1"/>
</dbReference>
<name>A0A9Q9B0J8_9PEZI</name>
<dbReference type="GO" id="GO:0051087">
    <property type="term" value="F:protein-folding chaperone binding"/>
    <property type="evidence" value="ECO:0007669"/>
    <property type="project" value="TreeGrafter"/>
</dbReference>
<comment type="similarity">
    <text evidence="1">Belongs to the prefoldin subunit beta family.</text>
</comment>
<keyword evidence="2" id="KW-0143">Chaperone</keyword>
<dbReference type="Gene3D" id="1.10.287.370">
    <property type="match status" value="1"/>
</dbReference>
<dbReference type="GO" id="GO:0051131">
    <property type="term" value="P:chaperone-mediated protein complex assembly"/>
    <property type="evidence" value="ECO:0007669"/>
    <property type="project" value="TreeGrafter"/>
</dbReference>
<dbReference type="AlphaFoldDB" id="A0A9Q9B0J8"/>
<reference evidence="5" key="1">
    <citation type="submission" date="2022-06" db="EMBL/GenBank/DDBJ databases">
        <title>Complete genome sequences of two strains of the flax pathogen Septoria linicola.</title>
        <authorList>
            <person name="Lapalu N."/>
            <person name="Simon A."/>
            <person name="Demenou B."/>
            <person name="Paumier D."/>
            <person name="Guillot M.-P."/>
            <person name="Gout L."/>
            <person name="Valade R."/>
        </authorList>
    </citation>
    <scope>NUCLEOTIDE SEQUENCE</scope>
    <source>
        <strain evidence="5">SE15195</strain>
    </source>
</reference>
<evidence type="ECO:0000256" key="1">
    <source>
        <dbReference type="ARBA" id="ARBA00008045"/>
    </source>
</evidence>
<dbReference type="GO" id="GO:0051082">
    <property type="term" value="F:unfolded protein binding"/>
    <property type="evidence" value="ECO:0007669"/>
    <property type="project" value="InterPro"/>
</dbReference>
<dbReference type="EMBL" id="CP099429">
    <property type="protein sequence ID" value="USW59482.1"/>
    <property type="molecule type" value="Genomic_DNA"/>
</dbReference>
<dbReference type="SUPFAM" id="SSF46579">
    <property type="entry name" value="Prefoldin"/>
    <property type="match status" value="1"/>
</dbReference>
<gene>
    <name evidence="5" type="ORF">Slin15195_G128010</name>
</gene>
<evidence type="ECO:0000313" key="6">
    <source>
        <dbReference type="Proteomes" id="UP001056384"/>
    </source>
</evidence>
<organism evidence="5 6">
    <name type="scientific">Septoria linicola</name>
    <dbReference type="NCBI Taxonomy" id="215465"/>
    <lineage>
        <taxon>Eukaryota</taxon>
        <taxon>Fungi</taxon>
        <taxon>Dikarya</taxon>
        <taxon>Ascomycota</taxon>
        <taxon>Pezizomycotina</taxon>
        <taxon>Dothideomycetes</taxon>
        <taxon>Dothideomycetidae</taxon>
        <taxon>Mycosphaerellales</taxon>
        <taxon>Mycosphaerellaceae</taxon>
        <taxon>Septoria</taxon>
    </lineage>
</organism>
<evidence type="ECO:0000256" key="4">
    <source>
        <dbReference type="SAM" id="MobiDB-lite"/>
    </source>
</evidence>
<keyword evidence="6" id="KW-1185">Reference proteome</keyword>
<protein>
    <submittedName>
        <fullName evidence="5">Prefoldin beta</fullName>
    </submittedName>
</protein>
<proteinExistence type="inferred from homology"/>
<dbReference type="Proteomes" id="UP001056384">
    <property type="component" value="Chromosome 12"/>
</dbReference>
<dbReference type="Pfam" id="PF01920">
    <property type="entry name" value="Prefoldin_2"/>
    <property type="match status" value="1"/>
</dbReference>
<feature type="coiled-coil region" evidence="3">
    <location>
        <begin position="7"/>
        <end position="51"/>
    </location>
</feature>